<protein>
    <submittedName>
        <fullName evidence="2">Alpha/beta hydrolase</fullName>
    </submittedName>
</protein>
<comment type="caution">
    <text evidence="2">The sequence shown here is derived from an EMBL/GenBank/DDBJ whole genome shotgun (WGS) entry which is preliminary data.</text>
</comment>
<dbReference type="InterPro" id="IPR029058">
    <property type="entry name" value="AB_hydrolase_fold"/>
</dbReference>
<organism evidence="2 3">
    <name type="scientific">Micavibrio aeruginosavorus</name>
    <dbReference type="NCBI Taxonomy" id="349221"/>
    <lineage>
        <taxon>Bacteria</taxon>
        <taxon>Pseudomonadati</taxon>
        <taxon>Bdellovibrionota</taxon>
        <taxon>Bdellovibrionia</taxon>
        <taxon>Bdellovibrionales</taxon>
        <taxon>Pseudobdellovibrionaceae</taxon>
        <taxon>Micavibrio</taxon>
    </lineage>
</organism>
<sequence length="338" mass="37950">MQDFMSKHIPSLSERFLAPAGWRTHDFTNPDTGRKLHYGSVTPAEAPPRAVVVCLGGLSEFAEKYYEVAHDMLDRGYAFWFMDWHYQGHSGRLEKFPQRRHSDGFAKDISDFDRFICDYVRPSAVHPQQGRIPMIMLGHSMGGNIGLQYLSRFSGIFDAAAFSAPFLGIHDFKWPMRVLAAAVKTVLPLVGKNYVFGGRDWHETMRKSDGTDIFSSHPVRDSLHNAWSKADPTLQVGNVTFGWVIEALTSCAQLNGTDAARRIDIPVLIAMGGKEKIVDNDCIAAFGKNLSRGTLIEIPDAHHEIMMESDACRNMFFNAFDKMIEENKIALTHTPEPV</sequence>
<dbReference type="Proteomes" id="UP000249557">
    <property type="component" value="Unassembled WGS sequence"/>
</dbReference>
<name>A0A2W4ZWH1_9BACT</name>
<feature type="domain" description="Serine aminopeptidase S33" evidence="1">
    <location>
        <begin position="47"/>
        <end position="310"/>
    </location>
</feature>
<dbReference type="EMBL" id="QFNK01000103">
    <property type="protein sequence ID" value="PZO86634.1"/>
    <property type="molecule type" value="Genomic_DNA"/>
</dbReference>
<dbReference type="PANTHER" id="PTHR11614">
    <property type="entry name" value="PHOSPHOLIPASE-RELATED"/>
    <property type="match status" value="1"/>
</dbReference>
<dbReference type="InterPro" id="IPR051044">
    <property type="entry name" value="MAG_DAG_Lipase"/>
</dbReference>
<reference evidence="2 3" key="1">
    <citation type="submission" date="2017-08" db="EMBL/GenBank/DDBJ databases">
        <title>Infants hospitalized years apart are colonized by the same room-sourced microbial strains.</title>
        <authorList>
            <person name="Brooks B."/>
            <person name="Olm M.R."/>
            <person name="Firek B.A."/>
            <person name="Baker R."/>
            <person name="Thomas B.C."/>
            <person name="Morowitz M.J."/>
            <person name="Banfield J.F."/>
        </authorList>
    </citation>
    <scope>NUCLEOTIDE SEQUENCE [LARGE SCALE GENOMIC DNA]</scope>
    <source>
        <strain evidence="2">S2_018_000_R2_104</strain>
    </source>
</reference>
<keyword evidence="2" id="KW-0378">Hydrolase</keyword>
<accession>A0A2W4ZWH1</accession>
<dbReference type="GO" id="GO:0016787">
    <property type="term" value="F:hydrolase activity"/>
    <property type="evidence" value="ECO:0007669"/>
    <property type="project" value="UniProtKB-KW"/>
</dbReference>
<dbReference type="InterPro" id="IPR022742">
    <property type="entry name" value="Hydrolase_4"/>
</dbReference>
<gene>
    <name evidence="2" type="ORF">DI626_06000</name>
</gene>
<dbReference type="Pfam" id="PF12146">
    <property type="entry name" value="Hydrolase_4"/>
    <property type="match status" value="1"/>
</dbReference>
<evidence type="ECO:0000259" key="1">
    <source>
        <dbReference type="Pfam" id="PF12146"/>
    </source>
</evidence>
<evidence type="ECO:0000313" key="3">
    <source>
        <dbReference type="Proteomes" id="UP000249557"/>
    </source>
</evidence>
<dbReference type="SUPFAM" id="SSF53474">
    <property type="entry name" value="alpha/beta-Hydrolases"/>
    <property type="match status" value="1"/>
</dbReference>
<dbReference type="Gene3D" id="3.40.50.1820">
    <property type="entry name" value="alpha/beta hydrolase"/>
    <property type="match status" value="1"/>
</dbReference>
<evidence type="ECO:0000313" key="2">
    <source>
        <dbReference type="EMBL" id="PZO86634.1"/>
    </source>
</evidence>
<proteinExistence type="predicted"/>
<dbReference type="AlphaFoldDB" id="A0A2W4ZWH1"/>